<proteinExistence type="predicted"/>
<evidence type="ECO:0000256" key="1">
    <source>
        <dbReference type="SAM" id="MobiDB-lite"/>
    </source>
</evidence>
<protein>
    <submittedName>
        <fullName evidence="2">Uncharacterized protein</fullName>
    </submittedName>
</protein>
<accession>A0A2A2TMG1</accession>
<sequence length="65" mass="7089">MTSPENIDEAIEYFRDLGIEPIVLEQGNEDSLANLLNAVTEAITGTEVQTTSPLDTQNNDGTNHQ</sequence>
<name>A0A2A2TMG1_9CYAN</name>
<comment type="caution">
    <text evidence="2">The sequence shown here is derived from an EMBL/GenBank/DDBJ whole genome shotgun (WGS) entry which is preliminary data.</text>
</comment>
<reference evidence="2 3" key="1">
    <citation type="submission" date="2017-08" db="EMBL/GenBank/DDBJ databases">
        <title>Draft genome sequence of filamentous cyanobacterium Calothrix elsteri CCALA 953.</title>
        <authorList>
            <person name="Gagunashvili A.N."/>
            <person name="Elster J."/>
            <person name="Andresson O.S."/>
        </authorList>
    </citation>
    <scope>NUCLEOTIDE SEQUENCE [LARGE SCALE GENOMIC DNA]</scope>
    <source>
        <strain evidence="2 3">CCALA 953</strain>
    </source>
</reference>
<dbReference type="RefSeq" id="WP_095721173.1">
    <property type="nucleotide sequence ID" value="NZ_NTFS01000059.1"/>
</dbReference>
<dbReference type="EMBL" id="NTFS01000059">
    <property type="protein sequence ID" value="PAX58373.1"/>
    <property type="molecule type" value="Genomic_DNA"/>
</dbReference>
<feature type="region of interest" description="Disordered" evidence="1">
    <location>
        <begin position="46"/>
        <end position="65"/>
    </location>
</feature>
<gene>
    <name evidence="2" type="ORF">CK510_07840</name>
</gene>
<organism evidence="2 3">
    <name type="scientific">Brunnivagina elsteri CCALA 953</name>
    <dbReference type="NCBI Taxonomy" id="987040"/>
    <lineage>
        <taxon>Bacteria</taxon>
        <taxon>Bacillati</taxon>
        <taxon>Cyanobacteriota</taxon>
        <taxon>Cyanophyceae</taxon>
        <taxon>Nostocales</taxon>
        <taxon>Calotrichaceae</taxon>
        <taxon>Brunnivagina</taxon>
    </lineage>
</organism>
<evidence type="ECO:0000313" key="2">
    <source>
        <dbReference type="EMBL" id="PAX58373.1"/>
    </source>
</evidence>
<dbReference type="AlphaFoldDB" id="A0A2A2TMG1"/>
<dbReference type="Proteomes" id="UP000218238">
    <property type="component" value="Unassembled WGS sequence"/>
</dbReference>
<keyword evidence="3" id="KW-1185">Reference proteome</keyword>
<evidence type="ECO:0000313" key="3">
    <source>
        <dbReference type="Proteomes" id="UP000218238"/>
    </source>
</evidence>